<evidence type="ECO:0000313" key="2">
    <source>
        <dbReference type="EMBL" id="NMM47093.1"/>
    </source>
</evidence>
<evidence type="ECO:0000313" key="3">
    <source>
        <dbReference type="Proteomes" id="UP000559010"/>
    </source>
</evidence>
<feature type="transmembrane region" description="Helical" evidence="1">
    <location>
        <begin position="62"/>
        <end position="80"/>
    </location>
</feature>
<feature type="transmembrane region" description="Helical" evidence="1">
    <location>
        <begin position="37"/>
        <end position="56"/>
    </location>
</feature>
<name>A0A848IRJ4_9BACT</name>
<organism evidence="2 3">
    <name type="scientific">Marinigracilibium pacificum</name>
    <dbReference type="NCBI Taxonomy" id="2729599"/>
    <lineage>
        <taxon>Bacteria</taxon>
        <taxon>Pseudomonadati</taxon>
        <taxon>Bacteroidota</taxon>
        <taxon>Cytophagia</taxon>
        <taxon>Cytophagales</taxon>
        <taxon>Flammeovirgaceae</taxon>
        <taxon>Marinigracilibium</taxon>
    </lineage>
</organism>
<keyword evidence="1" id="KW-0812">Transmembrane</keyword>
<feature type="transmembrane region" description="Helical" evidence="1">
    <location>
        <begin position="123"/>
        <end position="141"/>
    </location>
</feature>
<feature type="transmembrane region" description="Helical" evidence="1">
    <location>
        <begin position="153"/>
        <end position="176"/>
    </location>
</feature>
<keyword evidence="1" id="KW-0472">Membrane</keyword>
<keyword evidence="1" id="KW-1133">Transmembrane helix</keyword>
<protein>
    <recommendedName>
        <fullName evidence="4">YhhN-like protein</fullName>
    </recommendedName>
</protein>
<keyword evidence="3" id="KW-1185">Reference proteome</keyword>
<dbReference type="AlphaFoldDB" id="A0A848IRJ4"/>
<dbReference type="EMBL" id="JABBNU010000001">
    <property type="protein sequence ID" value="NMM47093.1"/>
    <property type="molecule type" value="Genomic_DNA"/>
</dbReference>
<reference evidence="2 3" key="1">
    <citation type="submission" date="2020-04" db="EMBL/GenBank/DDBJ databases">
        <title>Flammeovirgaceae bacterium KN852 isolated from deep sea.</title>
        <authorList>
            <person name="Zhang D.-C."/>
        </authorList>
    </citation>
    <scope>NUCLEOTIDE SEQUENCE [LARGE SCALE GENOMIC DNA]</scope>
    <source>
        <strain evidence="2 3">KN852</strain>
    </source>
</reference>
<evidence type="ECO:0000256" key="1">
    <source>
        <dbReference type="SAM" id="Phobius"/>
    </source>
</evidence>
<sequence>MEKLNTLKYFIQYFLPFIPLLLGIIRFKKLDHGLRILVVYLIYCVIWEGIMRYMALVHGNNLFCWNTYPFLDIIILAYYLSTINELPHLKKLIRKVFIPVVTGSFTLWLFLNYDKLTVTGLSSFKTFCSFLIVIMIIMYYYSLLIRQPYPNLLANAHFLVSIGLILYYAGTFMTWLFVETLFKQEFYNLISLFTNWLHVILFLFLKYVMITVSILKGGYSKESYNVGIGK</sequence>
<dbReference type="RefSeq" id="WP_169677707.1">
    <property type="nucleotide sequence ID" value="NZ_JABBNU010000001.1"/>
</dbReference>
<comment type="caution">
    <text evidence="2">The sequence shown here is derived from an EMBL/GenBank/DDBJ whole genome shotgun (WGS) entry which is preliminary data.</text>
</comment>
<gene>
    <name evidence="2" type="ORF">HH304_01685</name>
</gene>
<proteinExistence type="predicted"/>
<feature type="transmembrane region" description="Helical" evidence="1">
    <location>
        <begin position="6"/>
        <end position="25"/>
    </location>
</feature>
<feature type="transmembrane region" description="Helical" evidence="1">
    <location>
        <begin position="196"/>
        <end position="215"/>
    </location>
</feature>
<accession>A0A848IRJ4</accession>
<feature type="transmembrane region" description="Helical" evidence="1">
    <location>
        <begin position="92"/>
        <end position="111"/>
    </location>
</feature>
<dbReference type="Proteomes" id="UP000559010">
    <property type="component" value="Unassembled WGS sequence"/>
</dbReference>
<evidence type="ECO:0008006" key="4">
    <source>
        <dbReference type="Google" id="ProtNLM"/>
    </source>
</evidence>